<keyword evidence="1" id="KW-0378">Hydrolase</keyword>
<dbReference type="PANTHER" id="PTHR23344:SF1">
    <property type="entry name" value="GLYCEROPHOSPHOINOSITOL INOSITOLPHOSPHODIESTERASE GDPD2"/>
    <property type="match status" value="1"/>
</dbReference>
<sequence length="126" mass="14622">MAESPGCCSIWAHCLHCLYSCHWRKCPKERMQASKCDCIWFGLLFLTFLLSLSWLYIGLILLNDLHNFNERCAKERERTGKDFHPSPHFLLLAFLSLTPYVTHPLFTSPGLETAVLLTRINNFMTE</sequence>
<dbReference type="Proteomes" id="UP000006813">
    <property type="component" value="Unassembled WGS sequence"/>
</dbReference>
<gene>
    <name evidence="3" type="ORF">GW7_13918</name>
</gene>
<proteinExistence type="predicted"/>
<evidence type="ECO:0000256" key="2">
    <source>
        <dbReference type="SAM" id="Phobius"/>
    </source>
</evidence>
<accession>G5B6C5</accession>
<evidence type="ECO:0000256" key="1">
    <source>
        <dbReference type="ARBA" id="ARBA00022801"/>
    </source>
</evidence>
<dbReference type="EMBL" id="JH168654">
    <property type="protein sequence ID" value="EHB04836.1"/>
    <property type="molecule type" value="Genomic_DNA"/>
</dbReference>
<keyword evidence="2" id="KW-1133">Transmembrane helix</keyword>
<dbReference type="InParanoid" id="G5B6C5"/>
<keyword evidence="2" id="KW-0472">Membrane</keyword>
<dbReference type="STRING" id="10181.G5B6C5"/>
<dbReference type="GO" id="GO:0008889">
    <property type="term" value="F:glycerophosphodiester phosphodiesterase activity"/>
    <property type="evidence" value="ECO:0007669"/>
    <property type="project" value="TreeGrafter"/>
</dbReference>
<name>G5B6C5_HETGA</name>
<keyword evidence="2" id="KW-0812">Transmembrane</keyword>
<dbReference type="eggNOG" id="KOG2258">
    <property type="taxonomic scope" value="Eukaryota"/>
</dbReference>
<protein>
    <submittedName>
        <fullName evidence="3">Glycerophosphodiester phosphodiesterase domain-containing protein 2</fullName>
    </submittedName>
</protein>
<dbReference type="GO" id="GO:0005886">
    <property type="term" value="C:plasma membrane"/>
    <property type="evidence" value="ECO:0007669"/>
    <property type="project" value="TreeGrafter"/>
</dbReference>
<dbReference type="PANTHER" id="PTHR23344">
    <property type="entry name" value="GLYCEROPHOSPHORYL DIESTER PHOSPHODIESTERASE"/>
    <property type="match status" value="1"/>
</dbReference>
<feature type="transmembrane region" description="Helical" evidence="2">
    <location>
        <begin position="83"/>
        <end position="101"/>
    </location>
</feature>
<reference evidence="3 4" key="1">
    <citation type="journal article" date="2011" name="Nature">
        <title>Genome sequencing reveals insights into physiology and longevity of the naked mole rat.</title>
        <authorList>
            <person name="Kim E.B."/>
            <person name="Fang X."/>
            <person name="Fushan A.A."/>
            <person name="Huang Z."/>
            <person name="Lobanov A.V."/>
            <person name="Han L."/>
            <person name="Marino S.M."/>
            <person name="Sun X."/>
            <person name="Turanov A.A."/>
            <person name="Yang P."/>
            <person name="Yim S.H."/>
            <person name="Zhao X."/>
            <person name="Kasaikina M.V."/>
            <person name="Stoletzki N."/>
            <person name="Peng C."/>
            <person name="Polak P."/>
            <person name="Xiong Z."/>
            <person name="Kiezun A."/>
            <person name="Zhu Y."/>
            <person name="Chen Y."/>
            <person name="Kryukov G.V."/>
            <person name="Zhang Q."/>
            <person name="Peshkin L."/>
            <person name="Yang L."/>
            <person name="Bronson R.T."/>
            <person name="Buffenstein R."/>
            <person name="Wang B."/>
            <person name="Han C."/>
            <person name="Li Q."/>
            <person name="Chen L."/>
            <person name="Zhao W."/>
            <person name="Sunyaev S.R."/>
            <person name="Park T.J."/>
            <person name="Zhang G."/>
            <person name="Wang J."/>
            <person name="Gladyshev V.N."/>
        </authorList>
    </citation>
    <scope>NUCLEOTIDE SEQUENCE [LARGE SCALE GENOMIC DNA]</scope>
</reference>
<dbReference type="AlphaFoldDB" id="G5B6C5"/>
<evidence type="ECO:0000313" key="3">
    <source>
        <dbReference type="EMBL" id="EHB04836.1"/>
    </source>
</evidence>
<feature type="transmembrane region" description="Helical" evidence="2">
    <location>
        <begin position="39"/>
        <end position="62"/>
    </location>
</feature>
<evidence type="ECO:0000313" key="4">
    <source>
        <dbReference type="Proteomes" id="UP000006813"/>
    </source>
</evidence>
<organism evidence="3 4">
    <name type="scientific">Heterocephalus glaber</name>
    <name type="common">Naked mole rat</name>
    <dbReference type="NCBI Taxonomy" id="10181"/>
    <lineage>
        <taxon>Eukaryota</taxon>
        <taxon>Metazoa</taxon>
        <taxon>Chordata</taxon>
        <taxon>Craniata</taxon>
        <taxon>Vertebrata</taxon>
        <taxon>Euteleostomi</taxon>
        <taxon>Mammalia</taxon>
        <taxon>Eutheria</taxon>
        <taxon>Euarchontoglires</taxon>
        <taxon>Glires</taxon>
        <taxon>Rodentia</taxon>
        <taxon>Hystricomorpha</taxon>
        <taxon>Bathyergidae</taxon>
        <taxon>Heterocephalus</taxon>
    </lineage>
</organism>